<dbReference type="Gene3D" id="3.40.50.300">
    <property type="entry name" value="P-loop containing nucleotide triphosphate hydrolases"/>
    <property type="match status" value="1"/>
</dbReference>
<sequence length="945" mass="109120">MVCKIKFKRGSEWRKWDLHIHSKYSRESTTKMEIEEIFKNAVDNDIEVISITDHSNVDGLDEIWDVWENKEYIFEDGTKKKYSDIIEFLPGVELKTDKGNKSVHIVAVFPKSVTSKNIETKYDRQTLVENFLSPLGITQSNITQLGGGDYNRGLLIKDVHFETASELIKELGGLLIVHAGGKDNGADKEMSGPYDKSEDALLNSLGHLREKLIMEHVDILEVNSRNKWNNKRRIAYLKTYNKPTILCSDSHECYAGIKYTWIKADPTFEGLKQIIYEPEDRVNISDAKPENKVSYHLIDKVRFMDNTGKNKFSPREILLNSGLNTIIGGKSTGKSLLLYLIAKTVDDKQVNDKFLEIYAQTGSFPYSDFEVINDVNNFNFEVCWNGTSKSYLRQNEGTVEKEIEYIPQRYLNKLCEKKLKKHDSLNKFILDMFSQNPNIKFEHVKLKKEMSIVSSSISSSVKSLFSINSELSDLKKTCKQKGNLEEINSEIFNICEQIDYVSSNSELNEDDLKQYSEGMAKITEIENKIVNLDKDMDHILSFTNYVENSLLNLERTMGKYNNYLEDERSKKFFDDNYSFIKQYSEKIIQIQNSQESSEFELKIYKNELMSEIKRIRDELGHLEEKIGNKNLSDELYQKLDVEQKNKNEVIRLMKEVSEKENERKNEITQIVELYSKFNEKKESFKDLLTSHKSDFEDLKINISIKFNETEFSGHLDSFNKNVLKSEFNEIDSKGYNYNTDNHKKFIESVLEHALNDDIPTKKNCKLDDAINSLLSDPYYLDFSINYLGDNLEEMSPGKQSLVLLKIIIEYSNKTCPILIDQPEDDLDNRSVYKDLVSFIKERKKGRQIIIVTHNPNVVVGSDSENVVVANQKGQEKENFTQQYQFEYISGSLENTCSVNAGASGKEPTLEKMGIREHVCDVLEGGVSAFCKREQKYGLKSNLRME</sequence>
<dbReference type="GO" id="GO:0016740">
    <property type="term" value="F:transferase activity"/>
    <property type="evidence" value="ECO:0007669"/>
    <property type="project" value="UniProtKB-KW"/>
</dbReference>
<feature type="coiled-coil region" evidence="1">
    <location>
        <begin position="605"/>
        <end position="662"/>
    </location>
</feature>
<dbReference type="SUPFAM" id="SSF89550">
    <property type="entry name" value="PHP domain-like"/>
    <property type="match status" value="1"/>
</dbReference>
<dbReference type="RefSeq" id="WP_184230792.1">
    <property type="nucleotide sequence ID" value="NZ_JACHEC010000003.1"/>
</dbReference>
<dbReference type="PANTHER" id="PTHR42924:SF3">
    <property type="entry name" value="POLYMERASE_HISTIDINOL PHOSPHATASE N-TERMINAL DOMAIN-CONTAINING PROTEIN"/>
    <property type="match status" value="1"/>
</dbReference>
<dbReference type="Pfam" id="PF02811">
    <property type="entry name" value="PHP"/>
    <property type="match status" value="1"/>
</dbReference>
<comment type="caution">
    <text evidence="3">The sequence shown here is derived from an EMBL/GenBank/DDBJ whole genome shotgun (WGS) entry which is preliminary data.</text>
</comment>
<dbReference type="InterPro" id="IPR027417">
    <property type="entry name" value="P-loop_NTPase"/>
</dbReference>
<evidence type="ECO:0000256" key="1">
    <source>
        <dbReference type="SAM" id="Coils"/>
    </source>
</evidence>
<dbReference type="EMBL" id="JACHEC010000003">
    <property type="protein sequence ID" value="MBB6402421.1"/>
    <property type="molecule type" value="Genomic_DNA"/>
</dbReference>
<reference evidence="3 4" key="1">
    <citation type="submission" date="2020-08" db="EMBL/GenBank/DDBJ databases">
        <title>Genomic Encyclopedia of Type Strains, Phase IV (KMG-V): Genome sequencing to study the core and pangenomes of soil and plant-associated prokaryotes.</title>
        <authorList>
            <person name="Whitman W."/>
        </authorList>
    </citation>
    <scope>NUCLEOTIDE SEQUENCE [LARGE SCALE GENOMIC DNA]</scope>
    <source>
        <strain evidence="3 4">C11</strain>
    </source>
</reference>
<dbReference type="InterPro" id="IPR016195">
    <property type="entry name" value="Pol/histidinol_Pase-like"/>
</dbReference>
<dbReference type="PANTHER" id="PTHR42924">
    <property type="entry name" value="EXONUCLEASE"/>
    <property type="match status" value="1"/>
</dbReference>
<dbReference type="AlphaFoldDB" id="A0A7J9S6J2"/>
<gene>
    <name evidence="3" type="ORF">HNP92_001743</name>
</gene>
<feature type="domain" description="PHP" evidence="2">
    <location>
        <begin position="17"/>
        <end position="106"/>
    </location>
</feature>
<dbReference type="GO" id="GO:0004534">
    <property type="term" value="F:5'-3' RNA exonuclease activity"/>
    <property type="evidence" value="ECO:0007669"/>
    <property type="project" value="TreeGrafter"/>
</dbReference>
<organism evidence="3 4">
    <name type="scientific">Methanococcus maripaludis</name>
    <name type="common">Methanococcus deltae</name>
    <dbReference type="NCBI Taxonomy" id="39152"/>
    <lineage>
        <taxon>Archaea</taxon>
        <taxon>Methanobacteriati</taxon>
        <taxon>Methanobacteriota</taxon>
        <taxon>Methanomada group</taxon>
        <taxon>Methanococci</taxon>
        <taxon>Methanococcales</taxon>
        <taxon>Methanococcaceae</taxon>
        <taxon>Methanococcus</taxon>
    </lineage>
</organism>
<dbReference type="InterPro" id="IPR054787">
    <property type="entry name" value="TrlF_ATPase"/>
</dbReference>
<name>A0A7J9S6J2_METMI</name>
<keyword evidence="3" id="KW-0808">Transferase</keyword>
<dbReference type="Gene3D" id="3.20.20.140">
    <property type="entry name" value="Metal-dependent hydrolases"/>
    <property type="match status" value="1"/>
</dbReference>
<dbReference type="SUPFAM" id="SSF52540">
    <property type="entry name" value="P-loop containing nucleoside triphosphate hydrolases"/>
    <property type="match status" value="1"/>
</dbReference>
<protein>
    <submittedName>
        <fullName evidence="3">Putative ATPase/mannose/fructose/N-acetylgalactosamine-specific phosphotransferase system component IIB</fullName>
    </submittedName>
</protein>
<dbReference type="InterPro" id="IPR004013">
    <property type="entry name" value="PHP_dom"/>
</dbReference>
<dbReference type="InterPro" id="IPR052018">
    <property type="entry name" value="PHP_domain"/>
</dbReference>
<proteinExistence type="predicted"/>
<dbReference type="GO" id="GO:0035312">
    <property type="term" value="F:5'-3' DNA exonuclease activity"/>
    <property type="evidence" value="ECO:0007669"/>
    <property type="project" value="TreeGrafter"/>
</dbReference>
<accession>A0A7J9S6J2</accession>
<dbReference type="Proteomes" id="UP000536195">
    <property type="component" value="Unassembled WGS sequence"/>
</dbReference>
<evidence type="ECO:0000313" key="3">
    <source>
        <dbReference type="EMBL" id="MBB6402421.1"/>
    </source>
</evidence>
<dbReference type="NCBIfam" id="NF045780">
    <property type="entry name" value="TrlF_fam_ATP"/>
    <property type="match status" value="1"/>
</dbReference>
<evidence type="ECO:0000259" key="2">
    <source>
        <dbReference type="Pfam" id="PF02811"/>
    </source>
</evidence>
<keyword evidence="1" id="KW-0175">Coiled coil</keyword>
<evidence type="ECO:0000313" key="4">
    <source>
        <dbReference type="Proteomes" id="UP000536195"/>
    </source>
</evidence>